<accession>A0A934VKS6</accession>
<sequence length="232" mass="25580">MKTHLLTTAALLPFASLQAGETVTPVVPQEPATPVVYDSYSDLDWFFGGSAGFLMDAEEGFYSAHLGKEFYRSNNFTHSLYLEVGYSDLENDGNELDLEDAFNFDPGDSFTGDADIEATFIPITLNYKVDYMFNDRFSIFAGAGAGVALLDIDGDFNDSPSQINEDGNDSETSFYAQAFAGAEYRLSENFSLFGGARYMFIDDYEVTTDSGTTVDVDENDDVLVELGGRFRF</sequence>
<dbReference type="InterPro" id="IPR027385">
    <property type="entry name" value="Beta-barrel_OMP"/>
</dbReference>
<dbReference type="Gene3D" id="2.40.160.20">
    <property type="match status" value="1"/>
</dbReference>
<dbReference type="SUPFAM" id="SSF56925">
    <property type="entry name" value="OMPA-like"/>
    <property type="match status" value="1"/>
</dbReference>
<feature type="signal peptide" evidence="2">
    <location>
        <begin position="1"/>
        <end position="19"/>
    </location>
</feature>
<reference evidence="4" key="1">
    <citation type="submission" date="2021-01" db="EMBL/GenBank/DDBJ databases">
        <title>Modified the classification status of verrucomicrobia.</title>
        <authorList>
            <person name="Feng X."/>
        </authorList>
    </citation>
    <scope>NUCLEOTIDE SEQUENCE</scope>
    <source>
        <strain evidence="4">KCTC 12986</strain>
    </source>
</reference>
<dbReference type="InterPro" id="IPR011250">
    <property type="entry name" value="OMP/PagP_B-barrel"/>
</dbReference>
<evidence type="ECO:0000256" key="2">
    <source>
        <dbReference type="SAM" id="SignalP"/>
    </source>
</evidence>
<evidence type="ECO:0000259" key="3">
    <source>
        <dbReference type="Pfam" id="PF13505"/>
    </source>
</evidence>
<proteinExistence type="predicted"/>
<protein>
    <submittedName>
        <fullName evidence="4">Porin family protein</fullName>
    </submittedName>
</protein>
<feature type="chain" id="PRO_5037649113" evidence="2">
    <location>
        <begin position="20"/>
        <end position="232"/>
    </location>
</feature>
<evidence type="ECO:0000256" key="1">
    <source>
        <dbReference type="ARBA" id="ARBA00022729"/>
    </source>
</evidence>
<dbReference type="Pfam" id="PF13505">
    <property type="entry name" value="OMP_b-brl"/>
    <property type="match status" value="1"/>
</dbReference>
<dbReference type="EMBL" id="JAENIO010000016">
    <property type="protein sequence ID" value="MBK1833959.1"/>
    <property type="molecule type" value="Genomic_DNA"/>
</dbReference>
<dbReference type="RefSeq" id="WP_200391395.1">
    <property type="nucleotide sequence ID" value="NZ_JAENIO010000016.1"/>
</dbReference>
<dbReference type="AlphaFoldDB" id="A0A934VKS6"/>
<evidence type="ECO:0000313" key="4">
    <source>
        <dbReference type="EMBL" id="MBK1833959.1"/>
    </source>
</evidence>
<evidence type="ECO:0000313" key="5">
    <source>
        <dbReference type="Proteomes" id="UP000604083"/>
    </source>
</evidence>
<keyword evidence="5" id="KW-1185">Reference proteome</keyword>
<keyword evidence="1 2" id="KW-0732">Signal</keyword>
<organism evidence="4 5">
    <name type="scientific">Roseibacillus ishigakijimensis</name>
    <dbReference type="NCBI Taxonomy" id="454146"/>
    <lineage>
        <taxon>Bacteria</taxon>
        <taxon>Pseudomonadati</taxon>
        <taxon>Verrucomicrobiota</taxon>
        <taxon>Verrucomicrobiia</taxon>
        <taxon>Verrucomicrobiales</taxon>
        <taxon>Verrucomicrobiaceae</taxon>
        <taxon>Roseibacillus</taxon>
    </lineage>
</organism>
<dbReference type="Proteomes" id="UP000604083">
    <property type="component" value="Unassembled WGS sequence"/>
</dbReference>
<feature type="domain" description="Outer membrane protein beta-barrel" evidence="3">
    <location>
        <begin position="60"/>
        <end position="230"/>
    </location>
</feature>
<gene>
    <name evidence="4" type="ORF">JIN78_07800</name>
</gene>
<name>A0A934VKS6_9BACT</name>
<comment type="caution">
    <text evidence="4">The sequence shown here is derived from an EMBL/GenBank/DDBJ whole genome shotgun (WGS) entry which is preliminary data.</text>
</comment>